<reference evidence="3" key="2">
    <citation type="submission" date="2015-01" db="EMBL/GenBank/DDBJ databases">
        <title>Evolutionary Origins and Diversification of the Mycorrhizal Mutualists.</title>
        <authorList>
            <consortium name="DOE Joint Genome Institute"/>
            <consortium name="Mycorrhizal Genomics Consortium"/>
            <person name="Kohler A."/>
            <person name="Kuo A."/>
            <person name="Nagy L.G."/>
            <person name="Floudas D."/>
            <person name="Copeland A."/>
            <person name="Barry K.W."/>
            <person name="Cichocki N."/>
            <person name="Veneault-Fourrey C."/>
            <person name="LaButti K."/>
            <person name="Lindquist E.A."/>
            <person name="Lipzen A."/>
            <person name="Lundell T."/>
            <person name="Morin E."/>
            <person name="Murat C."/>
            <person name="Riley R."/>
            <person name="Ohm R."/>
            <person name="Sun H."/>
            <person name="Tunlid A."/>
            <person name="Henrissat B."/>
            <person name="Grigoriev I.V."/>
            <person name="Hibbett D.S."/>
            <person name="Martin F."/>
        </authorList>
    </citation>
    <scope>NUCLEOTIDE SEQUENCE [LARGE SCALE GENOMIC DNA]</scope>
    <source>
        <strain evidence="3">Foug A</strain>
    </source>
</reference>
<organism evidence="2 3">
    <name type="scientific">Scleroderma citrinum Foug A</name>
    <dbReference type="NCBI Taxonomy" id="1036808"/>
    <lineage>
        <taxon>Eukaryota</taxon>
        <taxon>Fungi</taxon>
        <taxon>Dikarya</taxon>
        <taxon>Basidiomycota</taxon>
        <taxon>Agaricomycotina</taxon>
        <taxon>Agaricomycetes</taxon>
        <taxon>Agaricomycetidae</taxon>
        <taxon>Boletales</taxon>
        <taxon>Sclerodermatineae</taxon>
        <taxon>Sclerodermataceae</taxon>
        <taxon>Scleroderma</taxon>
    </lineage>
</organism>
<evidence type="ECO:0000313" key="3">
    <source>
        <dbReference type="Proteomes" id="UP000053989"/>
    </source>
</evidence>
<dbReference type="Proteomes" id="UP000053989">
    <property type="component" value="Unassembled WGS sequence"/>
</dbReference>
<dbReference type="EMBL" id="KN822020">
    <property type="protein sequence ID" value="KIM65822.1"/>
    <property type="molecule type" value="Genomic_DNA"/>
</dbReference>
<feature type="region of interest" description="Disordered" evidence="1">
    <location>
        <begin position="1"/>
        <end position="41"/>
    </location>
</feature>
<keyword evidence="3" id="KW-1185">Reference proteome</keyword>
<accession>A0A0C3ALJ6</accession>
<name>A0A0C3ALJ6_9AGAM</name>
<evidence type="ECO:0000256" key="1">
    <source>
        <dbReference type="SAM" id="MobiDB-lite"/>
    </source>
</evidence>
<sequence length="203" mass="23522">MPSVTNPNNLMRNPMGPGTSSHYSVASNPPQHPATLPSDMPKKWVLPDHRRLVRVPRKLCYEPLHAPYRPVTFSTNGWPGVRVRDVLNNTVMVDAPYDTPFLPYGWRTTRVSLEWPGYHHRPDLQKERINTVMPGQQPITRQVLAQYICSILQNFCQSVKRLGVTPTYGSWALKDDHIGLMHIFLLSIHYYQDQWVPEFYVFE</sequence>
<proteinExistence type="predicted"/>
<evidence type="ECO:0000313" key="2">
    <source>
        <dbReference type="EMBL" id="KIM65822.1"/>
    </source>
</evidence>
<feature type="compositionally biased region" description="Polar residues" evidence="1">
    <location>
        <begin position="1"/>
        <end position="11"/>
    </location>
</feature>
<protein>
    <submittedName>
        <fullName evidence="2">Uncharacterized protein</fullName>
    </submittedName>
</protein>
<feature type="compositionally biased region" description="Polar residues" evidence="1">
    <location>
        <begin position="18"/>
        <end position="29"/>
    </location>
</feature>
<reference evidence="2 3" key="1">
    <citation type="submission" date="2014-04" db="EMBL/GenBank/DDBJ databases">
        <authorList>
            <consortium name="DOE Joint Genome Institute"/>
            <person name="Kuo A."/>
            <person name="Kohler A."/>
            <person name="Nagy L.G."/>
            <person name="Floudas D."/>
            <person name="Copeland A."/>
            <person name="Barry K.W."/>
            <person name="Cichocki N."/>
            <person name="Veneault-Fourrey C."/>
            <person name="LaButti K."/>
            <person name="Lindquist E.A."/>
            <person name="Lipzen A."/>
            <person name="Lundell T."/>
            <person name="Morin E."/>
            <person name="Murat C."/>
            <person name="Sun H."/>
            <person name="Tunlid A."/>
            <person name="Henrissat B."/>
            <person name="Grigoriev I.V."/>
            <person name="Hibbett D.S."/>
            <person name="Martin F."/>
            <person name="Nordberg H.P."/>
            <person name="Cantor M.N."/>
            <person name="Hua S.X."/>
        </authorList>
    </citation>
    <scope>NUCLEOTIDE SEQUENCE [LARGE SCALE GENOMIC DNA]</scope>
    <source>
        <strain evidence="2 3">Foug A</strain>
    </source>
</reference>
<dbReference type="AlphaFoldDB" id="A0A0C3ALJ6"/>
<dbReference type="HOGENOM" id="CLU_1355127_0_0_1"/>
<gene>
    <name evidence="2" type="ORF">SCLCIDRAFT_22388</name>
</gene>
<dbReference type="InParanoid" id="A0A0C3ALJ6"/>
<dbReference type="OrthoDB" id="2602575at2759"/>